<reference evidence="2 3" key="1">
    <citation type="submission" date="2019-04" db="EMBL/GenBank/DDBJ databases">
        <authorList>
            <person name="Liu Q."/>
            <person name="Xin Y.-H."/>
        </authorList>
    </citation>
    <scope>NUCLEOTIDE SEQUENCE [LARGE SCALE GENOMIC DNA]</scope>
    <source>
        <strain evidence="2 3">AM23</strain>
    </source>
</reference>
<evidence type="ECO:0000313" key="2">
    <source>
        <dbReference type="EMBL" id="THJ66499.1"/>
    </source>
</evidence>
<evidence type="ECO:0000256" key="1">
    <source>
        <dbReference type="SAM" id="Phobius"/>
    </source>
</evidence>
<dbReference type="OrthoDB" id="5198528at2"/>
<comment type="caution">
    <text evidence="2">The sequence shown here is derived from an EMBL/GenBank/DDBJ whole genome shotgun (WGS) entry which is preliminary data.</text>
</comment>
<keyword evidence="1" id="KW-1133">Transmembrane helix</keyword>
<protein>
    <submittedName>
        <fullName evidence="2">Uncharacterized protein</fullName>
    </submittedName>
</protein>
<dbReference type="AlphaFoldDB" id="A0A4V3Z5K8"/>
<dbReference type="EMBL" id="SSWH01000006">
    <property type="protein sequence ID" value="THJ66499.1"/>
    <property type="molecule type" value="Genomic_DNA"/>
</dbReference>
<dbReference type="RefSeq" id="WP_136454076.1">
    <property type="nucleotide sequence ID" value="NZ_SSWH01000006.1"/>
</dbReference>
<keyword evidence="1" id="KW-0812">Transmembrane</keyword>
<proteinExistence type="predicted"/>
<dbReference type="Proteomes" id="UP000305233">
    <property type="component" value="Unassembled WGS sequence"/>
</dbReference>
<accession>A0A4V3Z5K8</accession>
<gene>
    <name evidence="2" type="ORF">E8P82_08550</name>
</gene>
<sequence length="80" mass="8292">MDTQLPKLLHLLCTCLLTIAFLATGPAGWAFSNDSGDAGVNIGAGILLLFGYTAGALGLVLGVAALITHGFISRRERTHP</sequence>
<keyword evidence="3" id="KW-1185">Reference proteome</keyword>
<name>A0A4V3Z5K8_9MICC</name>
<organism evidence="2 3">
    <name type="scientific">Arthrobacter echini</name>
    <dbReference type="NCBI Taxonomy" id="1529066"/>
    <lineage>
        <taxon>Bacteria</taxon>
        <taxon>Bacillati</taxon>
        <taxon>Actinomycetota</taxon>
        <taxon>Actinomycetes</taxon>
        <taxon>Micrococcales</taxon>
        <taxon>Micrococcaceae</taxon>
        <taxon>Arthrobacter</taxon>
    </lineage>
</organism>
<keyword evidence="1" id="KW-0472">Membrane</keyword>
<feature type="transmembrane region" description="Helical" evidence="1">
    <location>
        <begin position="42"/>
        <end position="67"/>
    </location>
</feature>
<evidence type="ECO:0000313" key="3">
    <source>
        <dbReference type="Proteomes" id="UP000305233"/>
    </source>
</evidence>